<dbReference type="GeneID" id="24824001"/>
<accession>A0A0E3QP88</accession>
<evidence type="ECO:0000313" key="1">
    <source>
        <dbReference type="EMBL" id="AKB51704.1"/>
    </source>
</evidence>
<proteinExistence type="predicted"/>
<dbReference type="Proteomes" id="UP000033038">
    <property type="component" value="Chromosome"/>
</dbReference>
<evidence type="ECO:0000313" key="2">
    <source>
        <dbReference type="Proteomes" id="UP000033038"/>
    </source>
</evidence>
<dbReference type="AlphaFoldDB" id="A0A0E3QP88"/>
<name>A0A0E3QP88_METBA</name>
<organism evidence="1 2">
    <name type="scientific">Methanosarcina barkeri str. Wiesmoor</name>
    <dbReference type="NCBI Taxonomy" id="1434109"/>
    <lineage>
        <taxon>Archaea</taxon>
        <taxon>Methanobacteriati</taxon>
        <taxon>Methanobacteriota</taxon>
        <taxon>Stenosarchaea group</taxon>
        <taxon>Methanomicrobia</taxon>
        <taxon>Methanosarcinales</taxon>
        <taxon>Methanosarcinaceae</taxon>
        <taxon>Methanosarcina</taxon>
    </lineage>
</organism>
<gene>
    <name evidence="1" type="ORF">MSBRW_2451</name>
</gene>
<reference evidence="1 2" key="1">
    <citation type="submission" date="2014-07" db="EMBL/GenBank/DDBJ databases">
        <title>Methanogenic archaea and the global carbon cycle.</title>
        <authorList>
            <person name="Henriksen J.R."/>
            <person name="Luke J."/>
            <person name="Reinhart S."/>
            <person name="Benedict M.N."/>
            <person name="Youngblut N.D."/>
            <person name="Metcalf M.E."/>
            <person name="Whitaker R.J."/>
            <person name="Metcalf W.W."/>
        </authorList>
    </citation>
    <scope>NUCLEOTIDE SEQUENCE [LARGE SCALE GENOMIC DNA]</scope>
    <source>
        <strain evidence="1 2">Wiesmoor</strain>
    </source>
</reference>
<dbReference type="HOGENOM" id="CLU_1318527_0_0_2"/>
<dbReference type="PATRIC" id="fig|1434109.4.peg.3175"/>
<dbReference type="EMBL" id="CP009526">
    <property type="protein sequence ID" value="AKB51704.1"/>
    <property type="molecule type" value="Genomic_DNA"/>
</dbReference>
<dbReference type="KEGG" id="mbw:MSBRW_2451"/>
<sequence length="208" mass="24566">MKRKCDKVKIGKIDYLYQENEDYPKNYEPSILIPFFLKRRNFKDEDEIRILIQDMDRRGFFPFNIGRESKGINISIDLTKIDKFYISPTANDAISEKVNDLIMKAGLNKTGEKVSVLTVDYKKISKKLEYISKYNSKKPYLDEKTSSFKFKQKEYRFSKFIPDASGNVKVEDNVVITIQATQCYQRNDFLCHRISKVIHFPFNLNEPR</sequence>
<dbReference type="RefSeq" id="WP_011307265.1">
    <property type="nucleotide sequence ID" value="NZ_CP009526.1"/>
</dbReference>
<protein>
    <submittedName>
        <fullName evidence="1">Uncharacterized protein</fullName>
    </submittedName>
</protein>